<organism evidence="1 2">
    <name type="scientific">Flavobacterium circumlabens</name>
    <dbReference type="NCBI Taxonomy" id="2133765"/>
    <lineage>
        <taxon>Bacteria</taxon>
        <taxon>Pseudomonadati</taxon>
        <taxon>Bacteroidota</taxon>
        <taxon>Flavobacteriia</taxon>
        <taxon>Flavobacteriales</taxon>
        <taxon>Flavobacteriaceae</taxon>
        <taxon>Flavobacterium</taxon>
    </lineage>
</organism>
<accession>A0A4Y7U2Q6</accession>
<reference evidence="1 2" key="1">
    <citation type="journal article" date="2018" name="Syst. Appl. Microbiol.">
        <title>Flavobacterium circumlabens sp. nov. and Flavobacterium cupreum sp. nov., two psychrotrophic species isolated from Antarctic environmental samples.</title>
        <authorList>
            <person name="Kralova S."/>
            <person name="Busse H.J."/>
            <person name="Svec P."/>
            <person name="Maslanova I."/>
            <person name="Stankova E."/>
            <person name="Bartak M."/>
            <person name="Sedlacek I."/>
        </authorList>
    </citation>
    <scope>NUCLEOTIDE SEQUENCE [LARGE SCALE GENOMIC DNA]</scope>
    <source>
        <strain evidence="1 2">CCM 8828</strain>
    </source>
</reference>
<feature type="non-terminal residue" evidence="1">
    <location>
        <position position="107"/>
    </location>
</feature>
<sequence length="107" mass="11898">VTKDFILQDPLGISFIALKKLQQLNVGDDFTLDNGFVMTRDKKKLLLFITSSLPSSETEKNTLFAAKLQSIQENLNQKFKTKTSISYFGSALIAVANANQIKSDIIL</sequence>
<feature type="non-terminal residue" evidence="1">
    <location>
        <position position="1"/>
    </location>
</feature>
<evidence type="ECO:0000313" key="2">
    <source>
        <dbReference type="Proteomes" id="UP000298340"/>
    </source>
</evidence>
<dbReference type="RefSeq" id="WP_134092551.1">
    <property type="nucleotide sequence ID" value="NZ_QWDN01000996.1"/>
</dbReference>
<proteinExistence type="predicted"/>
<evidence type="ECO:0000313" key="1">
    <source>
        <dbReference type="EMBL" id="TEB40710.1"/>
    </source>
</evidence>
<dbReference type="EMBL" id="QWDN01000996">
    <property type="protein sequence ID" value="TEB40710.1"/>
    <property type="molecule type" value="Genomic_DNA"/>
</dbReference>
<comment type="caution">
    <text evidence="1">The sequence shown here is derived from an EMBL/GenBank/DDBJ whole genome shotgun (WGS) entry which is preliminary data.</text>
</comment>
<gene>
    <name evidence="1" type="ORF">D0809_29220</name>
</gene>
<name>A0A4Y7U2Q6_9FLAO</name>
<dbReference type="AlphaFoldDB" id="A0A4Y7U2Q6"/>
<protein>
    <submittedName>
        <fullName evidence="1">Uncharacterized protein</fullName>
    </submittedName>
</protein>
<dbReference type="Proteomes" id="UP000298340">
    <property type="component" value="Unassembled WGS sequence"/>
</dbReference>